<dbReference type="SUPFAM" id="SSF52343">
    <property type="entry name" value="Ferredoxin reductase-like, C-terminal NADP-linked domain"/>
    <property type="match status" value="1"/>
</dbReference>
<dbReference type="Pfam" id="PF00258">
    <property type="entry name" value="Flavodoxin_1"/>
    <property type="match status" value="1"/>
</dbReference>
<comment type="subcellular location">
    <subcellularLocation>
        <location evidence="9">Cytoplasm</location>
    </subcellularLocation>
</comment>
<evidence type="ECO:0000256" key="2">
    <source>
        <dbReference type="ARBA" id="ARBA00001974"/>
    </source>
</evidence>
<evidence type="ECO:0000256" key="8">
    <source>
        <dbReference type="ARBA" id="ARBA00023002"/>
    </source>
</evidence>
<evidence type="ECO:0000259" key="10">
    <source>
        <dbReference type="PROSITE" id="PS50902"/>
    </source>
</evidence>
<dbReference type="PROSITE" id="PS51384">
    <property type="entry name" value="FAD_FR"/>
    <property type="match status" value="1"/>
</dbReference>
<dbReference type="InterPro" id="IPR003097">
    <property type="entry name" value="CysJ-like_FAD-binding"/>
</dbReference>
<dbReference type="Pfam" id="PF00175">
    <property type="entry name" value="NAD_binding_1"/>
    <property type="match status" value="1"/>
</dbReference>
<comment type="similarity">
    <text evidence="9">In the N-terminal section; belongs to the flavodoxin family.</text>
</comment>
<dbReference type="PANTHER" id="PTHR19384:SF10">
    <property type="entry name" value="NADPH-DEPENDENT DIFLAVIN OXIDOREDUCTASE 1"/>
    <property type="match status" value="1"/>
</dbReference>
<feature type="binding site" evidence="9">
    <location>
        <begin position="21"/>
        <end position="26"/>
    </location>
    <ligand>
        <name>FMN</name>
        <dbReference type="ChEBI" id="CHEBI:58210"/>
    </ligand>
</feature>
<organism evidence="12 13">
    <name type="scientific">Sphagnum troendelagicum</name>
    <dbReference type="NCBI Taxonomy" id="128251"/>
    <lineage>
        <taxon>Eukaryota</taxon>
        <taxon>Viridiplantae</taxon>
        <taxon>Streptophyta</taxon>
        <taxon>Embryophyta</taxon>
        <taxon>Bryophyta</taxon>
        <taxon>Sphagnophytina</taxon>
        <taxon>Sphagnopsida</taxon>
        <taxon>Sphagnales</taxon>
        <taxon>Sphagnaceae</taxon>
        <taxon>Sphagnum</taxon>
    </lineage>
</organism>
<feature type="binding site" evidence="9">
    <location>
        <position position="141"/>
    </location>
    <ligand>
        <name>FMN</name>
        <dbReference type="ChEBI" id="CHEBI:58210"/>
    </ligand>
</feature>
<dbReference type="InterPro" id="IPR017927">
    <property type="entry name" value="FAD-bd_FR_type"/>
</dbReference>
<dbReference type="InterPro" id="IPR001709">
    <property type="entry name" value="Flavoprot_Pyr_Nucl_cyt_Rdtase"/>
</dbReference>
<reference evidence="12" key="1">
    <citation type="submission" date="2024-02" db="EMBL/GenBank/DDBJ databases">
        <authorList>
            <consortium name="ELIXIR-Norway"/>
            <consortium name="Elixir Norway"/>
        </authorList>
    </citation>
    <scope>NUCLEOTIDE SEQUENCE</scope>
</reference>
<dbReference type="InterPro" id="IPR039261">
    <property type="entry name" value="FNR_nucleotide-bd"/>
</dbReference>
<dbReference type="PANTHER" id="PTHR19384">
    <property type="entry name" value="NITRIC OXIDE SYNTHASE-RELATED"/>
    <property type="match status" value="1"/>
</dbReference>
<evidence type="ECO:0000256" key="3">
    <source>
        <dbReference type="ARBA" id="ARBA00022490"/>
    </source>
</evidence>
<dbReference type="InterPro" id="IPR001094">
    <property type="entry name" value="Flavdoxin-like"/>
</dbReference>
<dbReference type="Gene3D" id="1.20.990.10">
    <property type="entry name" value="NADPH-cytochrome p450 Reductase, Chain A, domain 3"/>
    <property type="match status" value="1"/>
</dbReference>
<dbReference type="PRINTS" id="PR00371">
    <property type="entry name" value="FPNCR"/>
</dbReference>
<name>A0ABP0TL71_9BRYO</name>
<comment type="similarity">
    <text evidence="9">Belongs to the NADPH-dependent diflavin oxidoreductase NDOR1 family.</text>
</comment>
<evidence type="ECO:0000259" key="11">
    <source>
        <dbReference type="PROSITE" id="PS51384"/>
    </source>
</evidence>
<keyword evidence="6 9" id="KW-0274">FAD</keyword>
<comment type="catalytic activity">
    <reaction evidence="9">
        <text>2 oxidized [2Fe-2S]-[protein] + NADPH = 2 reduced [2Fe-2S]-[protein] + NADP(+) + H(+)</text>
        <dbReference type="Rhea" id="RHEA:67716"/>
        <dbReference type="Rhea" id="RHEA-COMP:17327"/>
        <dbReference type="Rhea" id="RHEA-COMP:17328"/>
        <dbReference type="ChEBI" id="CHEBI:15378"/>
        <dbReference type="ChEBI" id="CHEBI:33737"/>
        <dbReference type="ChEBI" id="CHEBI:33738"/>
        <dbReference type="ChEBI" id="CHEBI:57783"/>
        <dbReference type="ChEBI" id="CHEBI:58349"/>
    </reaction>
</comment>
<feature type="binding site" evidence="9">
    <location>
        <position position="487"/>
    </location>
    <ligand>
        <name>NADP(+)</name>
        <dbReference type="ChEBI" id="CHEBI:58349"/>
    </ligand>
</feature>
<evidence type="ECO:0000256" key="6">
    <source>
        <dbReference type="ARBA" id="ARBA00022827"/>
    </source>
</evidence>
<evidence type="ECO:0000256" key="4">
    <source>
        <dbReference type="ARBA" id="ARBA00022630"/>
    </source>
</evidence>
<dbReference type="PROSITE" id="PS50902">
    <property type="entry name" value="FLAVODOXIN_LIKE"/>
    <property type="match status" value="1"/>
</dbReference>
<dbReference type="InterPro" id="IPR001433">
    <property type="entry name" value="OxRdtase_FAD/NAD-bd"/>
</dbReference>
<keyword evidence="3 9" id="KW-0963">Cytoplasm</keyword>
<dbReference type="Gene3D" id="3.40.50.360">
    <property type="match status" value="1"/>
</dbReference>
<dbReference type="Gene3D" id="3.40.50.80">
    <property type="entry name" value="Nucleotide-binding domain of ferredoxin-NADP reductase (FNR) module"/>
    <property type="match status" value="1"/>
</dbReference>
<dbReference type="InterPro" id="IPR008254">
    <property type="entry name" value="Flavodoxin/NO_synth"/>
</dbReference>
<accession>A0ABP0TL71</accession>
<feature type="binding site" evidence="9">
    <location>
        <begin position="410"/>
        <end position="413"/>
    </location>
    <ligand>
        <name>FAD</name>
        <dbReference type="ChEBI" id="CHEBI:57692"/>
    </ligand>
</feature>
<dbReference type="PRINTS" id="PR00369">
    <property type="entry name" value="FLAVODOXIN"/>
</dbReference>
<keyword evidence="5 9" id="KW-0288">FMN</keyword>
<evidence type="ECO:0000256" key="9">
    <source>
        <dbReference type="HAMAP-Rule" id="MF_03178"/>
    </source>
</evidence>
<feature type="binding site" evidence="9">
    <location>
        <begin position="555"/>
        <end position="556"/>
    </location>
    <ligand>
        <name>NADP(+)</name>
        <dbReference type="ChEBI" id="CHEBI:58349"/>
    </ligand>
</feature>
<feature type="binding site" evidence="9">
    <location>
        <begin position="68"/>
        <end position="71"/>
    </location>
    <ligand>
        <name>FMN</name>
        <dbReference type="ChEBI" id="CHEBI:58210"/>
    </ligand>
</feature>
<comment type="cofactor">
    <cofactor evidence="1 9">
        <name>FMN</name>
        <dbReference type="ChEBI" id="CHEBI:58210"/>
    </cofactor>
</comment>
<comment type="cofactor">
    <cofactor evidence="2 9">
        <name>FAD</name>
        <dbReference type="ChEBI" id="CHEBI:57692"/>
    </cofactor>
</comment>
<keyword evidence="7 9" id="KW-0521">NADP</keyword>
<evidence type="ECO:0000256" key="1">
    <source>
        <dbReference type="ARBA" id="ARBA00001917"/>
    </source>
</evidence>
<feature type="binding site" evidence="9">
    <location>
        <position position="597"/>
    </location>
    <ligand>
        <name>NADP(+)</name>
        <dbReference type="ChEBI" id="CHEBI:58349"/>
    </ligand>
</feature>
<sequence>MEKKQQPEKNKNNKLVILYATQTGNAQDVAERMGREARRHHLQPLVVSMHAYNPSSLPGEHYVLFVVSTTGQGDPPDSMRGFWKFLLRKSLGHQWLAGTQFAVFGLGDSGYQKYNVVAKKLDRRLLDLGGKPLLVKGLGDDQHPFGFEAGLDPWLASLWLTLREQIPLPVGLQDPTPGDTGLGFLPPPPVSITEFYLLRARAMVDAASNPFAEVATSDHNNNSLQHGAPSMPVFAQLLKNQRLTKDDHDQDVRHIELDLGNSGAQYVPGDILTLLPRQNPTSVEKFLKHCGLDPDAYVTVEAADCDTSAADEKGDVPKRQPILVKTLVEAVMDVDSASPRRYLFEVMSHFAGAEHERERLVYFATPEGRDDLYRYNQRERRTVLEVLNDFPSVQLPLEWLLQTVPRLQPRSFSIASSQKAHPNEAHITVAVVKWATPFKRERHGLCSSWLASLNPNQGKIFVPIWFTSGAIKLPPPSVPLILVGPGTGCAPFHAFVEERVTILSRGDTVVAPVLFFFGCRKQAKDFLYEEDWLAWSTGKNVLSNNVGGGFFAAFSRDQSEKVYVQHKICEQGENVWQILQSGGAVYVAGSATKMPSDVMSAFERVIAKEAGWPIKTASQYVKELEQKGRYTVEAWS</sequence>
<feature type="binding site" evidence="9">
    <location>
        <position position="380"/>
    </location>
    <ligand>
        <name>FAD</name>
        <dbReference type="ChEBI" id="CHEBI:57692"/>
    </ligand>
</feature>
<dbReference type="Proteomes" id="UP001497512">
    <property type="component" value="Chromosome 12"/>
</dbReference>
<feature type="binding site" evidence="9">
    <location>
        <begin position="561"/>
        <end position="565"/>
    </location>
    <ligand>
        <name>NADP(+)</name>
        <dbReference type="ChEBI" id="CHEBI:58349"/>
    </ligand>
</feature>
<comment type="function">
    <text evidence="9">NADPH-dependent reductase which is a central component of the cytosolic iron-sulfur (Fe-S) protein assembly (CIA) machinery. Transfers electrons from NADPH via its FAD and FMN prosthetic groups to the [2Fe-2S] cluster of the anamorsin/DRE2 homolog, another key component of the CIA machinery. In turn, this reduced cluster provides electrons for assembly of cytosolic iron-sulfur cluster proteins.</text>
</comment>
<keyword evidence="8 9" id="KW-0560">Oxidoreductase</keyword>
<dbReference type="InterPro" id="IPR029039">
    <property type="entry name" value="Flavoprotein-like_sf"/>
</dbReference>
<gene>
    <name evidence="12" type="ORF">CSSPTR1EN2_LOCUS4931</name>
</gene>
<keyword evidence="4 9" id="KW-0285">Flavoprotein</keyword>
<dbReference type="CDD" id="cd06207">
    <property type="entry name" value="CyPoR_like"/>
    <property type="match status" value="1"/>
</dbReference>
<dbReference type="SUPFAM" id="SSF52218">
    <property type="entry name" value="Flavoproteins"/>
    <property type="match status" value="1"/>
</dbReference>
<protein>
    <recommendedName>
        <fullName evidence="9">NADPH-dependent diflavin oxidoreductase 1</fullName>
        <ecNumber evidence="9">1.18.1.-</ecNumber>
    </recommendedName>
    <alternativeName>
        <fullName evidence="9">NADPH-dependent FMN and FAD-containing oxidoreductase</fullName>
    </alternativeName>
</protein>
<proteinExistence type="inferred from homology"/>
<feature type="domain" description="FAD-binding FR-type" evidence="11">
    <location>
        <begin position="230"/>
        <end position="474"/>
    </location>
</feature>
<dbReference type="EC" id="1.18.1.-" evidence="9"/>
<evidence type="ECO:0000256" key="7">
    <source>
        <dbReference type="ARBA" id="ARBA00022857"/>
    </source>
</evidence>
<feature type="binding site" evidence="9">
    <location>
        <begin position="444"/>
        <end position="447"/>
    </location>
    <ligand>
        <name>FAD</name>
        <dbReference type="ChEBI" id="CHEBI:57692"/>
    </ligand>
</feature>
<dbReference type="EMBL" id="OZ019904">
    <property type="protein sequence ID" value="CAK9199427.1"/>
    <property type="molecule type" value="Genomic_DNA"/>
</dbReference>
<dbReference type="HAMAP" id="MF_03178">
    <property type="entry name" value="NDOR1"/>
    <property type="match status" value="1"/>
</dbReference>
<feature type="binding site" evidence="9">
    <location>
        <position position="635"/>
    </location>
    <ligand>
        <name>FAD</name>
        <dbReference type="ChEBI" id="CHEBI:57692"/>
    </ligand>
</feature>
<keyword evidence="13" id="KW-1185">Reference proteome</keyword>
<evidence type="ECO:0000256" key="5">
    <source>
        <dbReference type="ARBA" id="ARBA00022643"/>
    </source>
</evidence>
<dbReference type="InterPro" id="IPR017938">
    <property type="entry name" value="Riboflavin_synthase-like_b-brl"/>
</dbReference>
<dbReference type="Gene3D" id="2.40.30.10">
    <property type="entry name" value="Translation factors"/>
    <property type="match status" value="1"/>
</dbReference>
<comment type="caution">
    <text evidence="9">Lacks conserved residue(s) required for the propagation of feature annotation.</text>
</comment>
<feature type="domain" description="Flavodoxin-like" evidence="10">
    <location>
        <begin position="15"/>
        <end position="159"/>
    </location>
</feature>
<comment type="similarity">
    <text evidence="9">In the C-terminal section; belongs to the flavoprotein pyridine nucleotide cytochrome reductase family.</text>
</comment>
<dbReference type="SUPFAM" id="SSF63380">
    <property type="entry name" value="Riboflavin synthase domain-like"/>
    <property type="match status" value="1"/>
</dbReference>
<dbReference type="InterPro" id="IPR023173">
    <property type="entry name" value="NADPH_Cyt_P450_Rdtase_alpha"/>
</dbReference>
<dbReference type="Pfam" id="PF00667">
    <property type="entry name" value="FAD_binding_1"/>
    <property type="match status" value="1"/>
</dbReference>
<evidence type="ECO:0000313" key="12">
    <source>
        <dbReference type="EMBL" id="CAK9199427.1"/>
    </source>
</evidence>
<evidence type="ECO:0000313" key="13">
    <source>
        <dbReference type="Proteomes" id="UP001497512"/>
    </source>
</evidence>
<dbReference type="InterPro" id="IPR028879">
    <property type="entry name" value="NDOR1"/>
</dbReference>